<dbReference type="Gene3D" id="3.40.630.40">
    <property type="entry name" value="Zn-dependent exopeptidases"/>
    <property type="match status" value="1"/>
</dbReference>
<organism evidence="3 4">
    <name type="scientific">Metabacillus fastidiosus</name>
    <dbReference type="NCBI Taxonomy" id="1458"/>
    <lineage>
        <taxon>Bacteria</taxon>
        <taxon>Bacillati</taxon>
        <taxon>Bacillota</taxon>
        <taxon>Bacilli</taxon>
        <taxon>Bacillales</taxon>
        <taxon>Bacillaceae</taxon>
        <taxon>Metabacillus</taxon>
    </lineage>
</organism>
<evidence type="ECO:0000259" key="2">
    <source>
        <dbReference type="SMART" id="SM00646"/>
    </source>
</evidence>
<feature type="domain" description="MurNAc-LAA" evidence="2">
    <location>
        <begin position="166"/>
        <end position="285"/>
    </location>
</feature>
<dbReference type="PANTHER" id="PTHR30404">
    <property type="entry name" value="N-ACETYLMURAMOYL-L-ALANINE AMIDASE"/>
    <property type="match status" value="1"/>
</dbReference>
<gene>
    <name evidence="3" type="ORF">P9271_11140</name>
</gene>
<dbReference type="RefSeq" id="WP_066232229.1">
    <property type="nucleotide sequence ID" value="NZ_JARTFQ010000002.1"/>
</dbReference>
<dbReference type="PANTHER" id="PTHR30404:SF0">
    <property type="entry name" value="N-ACETYLMURAMOYL-L-ALANINE AMIDASE AMIC"/>
    <property type="match status" value="1"/>
</dbReference>
<reference evidence="3 4" key="1">
    <citation type="submission" date="2023-03" db="EMBL/GenBank/DDBJ databases">
        <title>Bacillus Genome Sequencing.</title>
        <authorList>
            <person name="Dunlap C."/>
        </authorList>
    </citation>
    <scope>NUCLEOTIDE SEQUENCE [LARGE SCALE GENOMIC DNA]</scope>
    <source>
        <strain evidence="3 4">NRS-1717</strain>
    </source>
</reference>
<dbReference type="InterPro" id="IPR050695">
    <property type="entry name" value="N-acetylmuramoyl_amidase_3"/>
</dbReference>
<evidence type="ECO:0000313" key="3">
    <source>
        <dbReference type="EMBL" id="MED4401871.1"/>
    </source>
</evidence>
<dbReference type="CDD" id="cd02696">
    <property type="entry name" value="MurNAc-LAA"/>
    <property type="match status" value="1"/>
</dbReference>
<keyword evidence="1 3" id="KW-0378">Hydrolase</keyword>
<dbReference type="InterPro" id="IPR002508">
    <property type="entry name" value="MurNAc-LAA_cat"/>
</dbReference>
<comment type="caution">
    <text evidence="3">The sequence shown here is derived from an EMBL/GenBank/DDBJ whole genome shotgun (WGS) entry which is preliminary data.</text>
</comment>
<dbReference type="EMBL" id="JARTFS010000008">
    <property type="protein sequence ID" value="MED4401871.1"/>
    <property type="molecule type" value="Genomic_DNA"/>
</dbReference>
<dbReference type="SUPFAM" id="SSF53187">
    <property type="entry name" value="Zn-dependent exopeptidases"/>
    <property type="match status" value="1"/>
</dbReference>
<sequence>MKKLSVLTVLFVCCISIILLIDSQSKLGILNSIEMNKNNNQEINNSLQLKSKQTVEVKNAEQTEEKGIEEKIDASIPAIKKESFIIVIDPGHQAKADLEQEPIGPGAKEMKYKVTGGTSGVITKKPEYVLTLEAANFLKSHLEKRGFQVIMTRSTHDVNISNRERAEIANNYKADLFVRIHADGSESSKTSGFSILAPARENPYTLPIYEDSYQAAQLILANIGKEIPLHQNGIFFRSDMSGFNWSEVPVILPEIGFMTNPEDDRKLSDSSYLSNLMELMASGIEEYAVFKKHN</sequence>
<dbReference type="EC" id="3.5.1.28" evidence="3"/>
<accession>A0ABU6NXM9</accession>
<evidence type="ECO:0000256" key="1">
    <source>
        <dbReference type="ARBA" id="ARBA00022801"/>
    </source>
</evidence>
<dbReference type="SMART" id="SM00646">
    <property type="entry name" value="Ami_3"/>
    <property type="match status" value="1"/>
</dbReference>
<name>A0ABU6NXM9_9BACI</name>
<dbReference type="GeneID" id="301142071"/>
<proteinExistence type="predicted"/>
<keyword evidence="4" id="KW-1185">Reference proteome</keyword>
<evidence type="ECO:0000313" key="4">
    <source>
        <dbReference type="Proteomes" id="UP001342826"/>
    </source>
</evidence>
<protein>
    <submittedName>
        <fullName evidence="3">N-acetylmuramoyl-L-alanine amidase</fullName>
        <ecNumber evidence="3">3.5.1.28</ecNumber>
    </submittedName>
</protein>
<dbReference type="Pfam" id="PF01520">
    <property type="entry name" value="Amidase_3"/>
    <property type="match status" value="1"/>
</dbReference>
<dbReference type="GO" id="GO:0008745">
    <property type="term" value="F:N-acetylmuramoyl-L-alanine amidase activity"/>
    <property type="evidence" value="ECO:0007669"/>
    <property type="project" value="UniProtKB-EC"/>
</dbReference>
<dbReference type="Proteomes" id="UP001342826">
    <property type="component" value="Unassembled WGS sequence"/>
</dbReference>